<dbReference type="Proteomes" id="UP000828390">
    <property type="component" value="Unassembled WGS sequence"/>
</dbReference>
<accession>A0A9D4FV85</accession>
<dbReference type="AlphaFoldDB" id="A0A9D4FV85"/>
<dbReference type="EMBL" id="JAIWYP010000003">
    <property type="protein sequence ID" value="KAH3859279.1"/>
    <property type="molecule type" value="Genomic_DNA"/>
</dbReference>
<reference evidence="1" key="2">
    <citation type="submission" date="2020-11" db="EMBL/GenBank/DDBJ databases">
        <authorList>
            <person name="McCartney M.A."/>
            <person name="Auch B."/>
            <person name="Kono T."/>
            <person name="Mallez S."/>
            <person name="Becker A."/>
            <person name="Gohl D.M."/>
            <person name="Silverstein K.A.T."/>
            <person name="Koren S."/>
            <person name="Bechman K.B."/>
            <person name="Herman A."/>
            <person name="Abrahante J.E."/>
            <person name="Garbe J."/>
        </authorList>
    </citation>
    <scope>NUCLEOTIDE SEQUENCE</scope>
    <source>
        <strain evidence="1">Duluth1</strain>
        <tissue evidence="1">Whole animal</tissue>
    </source>
</reference>
<organism evidence="1 3">
    <name type="scientific">Dreissena polymorpha</name>
    <name type="common">Zebra mussel</name>
    <name type="synonym">Mytilus polymorpha</name>
    <dbReference type="NCBI Taxonomy" id="45954"/>
    <lineage>
        <taxon>Eukaryota</taxon>
        <taxon>Metazoa</taxon>
        <taxon>Spiralia</taxon>
        <taxon>Lophotrochozoa</taxon>
        <taxon>Mollusca</taxon>
        <taxon>Bivalvia</taxon>
        <taxon>Autobranchia</taxon>
        <taxon>Heteroconchia</taxon>
        <taxon>Euheterodonta</taxon>
        <taxon>Imparidentia</taxon>
        <taxon>Neoheterodontei</taxon>
        <taxon>Myida</taxon>
        <taxon>Dreissenoidea</taxon>
        <taxon>Dreissenidae</taxon>
        <taxon>Dreissena</taxon>
    </lineage>
</organism>
<evidence type="ECO:0000313" key="3">
    <source>
        <dbReference type="Proteomes" id="UP000828390"/>
    </source>
</evidence>
<reference evidence="1" key="1">
    <citation type="journal article" date="2019" name="bioRxiv">
        <title>The Genome of the Zebra Mussel, Dreissena polymorpha: A Resource for Invasive Species Research.</title>
        <authorList>
            <person name="McCartney M.A."/>
            <person name="Auch B."/>
            <person name="Kono T."/>
            <person name="Mallez S."/>
            <person name="Zhang Y."/>
            <person name="Obille A."/>
            <person name="Becker A."/>
            <person name="Abrahante J.E."/>
            <person name="Garbe J."/>
            <person name="Badalamenti J.P."/>
            <person name="Herman A."/>
            <person name="Mangelson H."/>
            <person name="Liachko I."/>
            <person name="Sullivan S."/>
            <person name="Sone E.D."/>
            <person name="Koren S."/>
            <person name="Silverstein K.A.T."/>
            <person name="Beckman K.B."/>
            <person name="Gohl D.M."/>
        </authorList>
    </citation>
    <scope>NUCLEOTIDE SEQUENCE</scope>
    <source>
        <strain evidence="1">Duluth1</strain>
        <tissue evidence="1">Whole animal</tissue>
    </source>
</reference>
<evidence type="ECO:0000313" key="1">
    <source>
        <dbReference type="EMBL" id="KAH3803295.1"/>
    </source>
</evidence>
<evidence type="ECO:0000313" key="2">
    <source>
        <dbReference type="EMBL" id="KAH3859279.1"/>
    </source>
</evidence>
<comment type="caution">
    <text evidence="1">The sequence shown here is derived from an EMBL/GenBank/DDBJ whole genome shotgun (WGS) entry which is preliminary data.</text>
</comment>
<gene>
    <name evidence="2" type="ORF">DPMN_101997</name>
    <name evidence="1" type="ORF">DPMN_156998</name>
</gene>
<name>A0A9D4FV85_DREPO</name>
<sequence length="51" mass="5555">MWINTGTGTLQYKPCPGVLWIKPEDATAYIGSHDEAAESVVRGGAKFPIMF</sequence>
<dbReference type="EMBL" id="JAIWYP010000007">
    <property type="protein sequence ID" value="KAH3803295.1"/>
    <property type="molecule type" value="Genomic_DNA"/>
</dbReference>
<keyword evidence="3" id="KW-1185">Reference proteome</keyword>
<protein>
    <submittedName>
        <fullName evidence="1">Uncharacterized protein</fullName>
    </submittedName>
</protein>
<proteinExistence type="predicted"/>